<name>A0AAP0FAC1_9MAGN</name>
<dbReference type="Gene3D" id="3.30.200.20">
    <property type="entry name" value="Phosphorylase Kinase, domain 1"/>
    <property type="match status" value="1"/>
</dbReference>
<keyword evidence="3" id="KW-1185">Reference proteome</keyword>
<feature type="region of interest" description="Disordered" evidence="1">
    <location>
        <begin position="206"/>
        <end position="261"/>
    </location>
</feature>
<proteinExistence type="predicted"/>
<reference evidence="2 3" key="1">
    <citation type="submission" date="2024-01" db="EMBL/GenBank/DDBJ databases">
        <title>Genome assemblies of Stephania.</title>
        <authorList>
            <person name="Yang L."/>
        </authorList>
    </citation>
    <scope>NUCLEOTIDE SEQUENCE [LARGE SCALE GENOMIC DNA]</scope>
    <source>
        <strain evidence="2">YNDBR</strain>
        <tissue evidence="2">Leaf</tissue>
    </source>
</reference>
<feature type="region of interest" description="Disordered" evidence="1">
    <location>
        <begin position="142"/>
        <end position="194"/>
    </location>
</feature>
<gene>
    <name evidence="2" type="ORF">Syun_023745</name>
</gene>
<evidence type="ECO:0000256" key="1">
    <source>
        <dbReference type="SAM" id="MobiDB-lite"/>
    </source>
</evidence>
<accession>A0AAP0FAC1</accession>
<organism evidence="2 3">
    <name type="scientific">Stephania yunnanensis</name>
    <dbReference type="NCBI Taxonomy" id="152371"/>
    <lineage>
        <taxon>Eukaryota</taxon>
        <taxon>Viridiplantae</taxon>
        <taxon>Streptophyta</taxon>
        <taxon>Embryophyta</taxon>
        <taxon>Tracheophyta</taxon>
        <taxon>Spermatophyta</taxon>
        <taxon>Magnoliopsida</taxon>
        <taxon>Ranunculales</taxon>
        <taxon>Menispermaceae</taxon>
        <taxon>Menispermoideae</taxon>
        <taxon>Cissampelideae</taxon>
        <taxon>Stephania</taxon>
    </lineage>
</organism>
<dbReference type="Proteomes" id="UP001420932">
    <property type="component" value="Unassembled WGS sequence"/>
</dbReference>
<comment type="caution">
    <text evidence="2">The sequence shown here is derived from an EMBL/GenBank/DDBJ whole genome shotgun (WGS) entry which is preliminary data.</text>
</comment>
<evidence type="ECO:0000313" key="2">
    <source>
        <dbReference type="EMBL" id="KAK9107734.1"/>
    </source>
</evidence>
<sequence>MTKSLYNSSLKLKYSTIEKATESFDDANKLGKGCFETVYEKTPRRAGRLIMGIGEVTRASRSIIGLFFAQKLVSATCLDRISSFPAGGLTWHHLIGPELLMTLLGMQHSRCSSVASTASATNHKPPCQHHKATSHTAILLRKTARPSSSHYTSSSPLGQPYPHQHAIQSPAGTVYTPQHGSSSSASHHDTPSPLVHVLPAQHGIIPSLSHQSTPSPPRYVYPHEHGIRPSSLHRSTPSPSAPPAHSPGVGDEHTSISHSPSTTWDFIRQVIH</sequence>
<dbReference type="EMBL" id="JBBNAF010000010">
    <property type="protein sequence ID" value="KAK9107734.1"/>
    <property type="molecule type" value="Genomic_DNA"/>
</dbReference>
<protein>
    <submittedName>
        <fullName evidence="2">Uncharacterized protein</fullName>
    </submittedName>
</protein>
<evidence type="ECO:0000313" key="3">
    <source>
        <dbReference type="Proteomes" id="UP001420932"/>
    </source>
</evidence>
<dbReference type="AlphaFoldDB" id="A0AAP0FAC1"/>